<sequence>MNATSRRLLKSRNQTILIGLICFAIPGMYIALNTMGGGGQIDSSVASKANTALCAMFAIFGFFGGGIINLFGVRIPLFLS</sequence>
<reference evidence="2 3" key="1">
    <citation type="journal article" date="2018" name="MBio">
        <title>Comparative Genomics Reveals the Core Gene Toolbox for the Fungus-Insect Symbiosis.</title>
        <authorList>
            <person name="Wang Y."/>
            <person name="Stata M."/>
            <person name="Wang W."/>
            <person name="Stajich J.E."/>
            <person name="White M.M."/>
            <person name="Moncalvo J.M."/>
        </authorList>
    </citation>
    <scope>NUCLEOTIDE SEQUENCE [LARGE SCALE GENOMIC DNA]</scope>
    <source>
        <strain evidence="2 3">AUS-126-30</strain>
    </source>
</reference>
<keyword evidence="1" id="KW-1133">Transmembrane helix</keyword>
<dbReference type="EMBL" id="MBFU01000083">
    <property type="protein sequence ID" value="PWA02353.1"/>
    <property type="molecule type" value="Genomic_DNA"/>
</dbReference>
<dbReference type="Proteomes" id="UP000245591">
    <property type="component" value="Unassembled WGS sequence"/>
</dbReference>
<dbReference type="AlphaFoldDB" id="A0A2U1JBL3"/>
<keyword evidence="3" id="KW-1185">Reference proteome</keyword>
<evidence type="ECO:0000313" key="3">
    <source>
        <dbReference type="Proteomes" id="UP000245591"/>
    </source>
</evidence>
<organism evidence="2 3">
    <name type="scientific">Smittium angustum</name>
    <dbReference type="NCBI Taxonomy" id="133377"/>
    <lineage>
        <taxon>Eukaryota</taxon>
        <taxon>Fungi</taxon>
        <taxon>Fungi incertae sedis</taxon>
        <taxon>Zoopagomycota</taxon>
        <taxon>Kickxellomycotina</taxon>
        <taxon>Harpellomycetes</taxon>
        <taxon>Harpellales</taxon>
        <taxon>Legeriomycetaceae</taxon>
        <taxon>Smittium</taxon>
    </lineage>
</organism>
<keyword evidence="1" id="KW-0812">Transmembrane</keyword>
<comment type="caution">
    <text evidence="2">The sequence shown here is derived from an EMBL/GenBank/DDBJ whole genome shotgun (WGS) entry which is preliminary data.</text>
</comment>
<keyword evidence="1" id="KW-0472">Membrane</keyword>
<name>A0A2U1JBL3_SMIAN</name>
<evidence type="ECO:0000313" key="2">
    <source>
        <dbReference type="EMBL" id="PWA02353.1"/>
    </source>
</evidence>
<feature type="transmembrane region" description="Helical" evidence="1">
    <location>
        <begin position="52"/>
        <end position="73"/>
    </location>
</feature>
<gene>
    <name evidence="2" type="ORF">BB558_001511</name>
</gene>
<evidence type="ECO:0000256" key="1">
    <source>
        <dbReference type="SAM" id="Phobius"/>
    </source>
</evidence>
<accession>A0A2U1JBL3</accession>
<proteinExistence type="predicted"/>
<feature type="non-terminal residue" evidence="2">
    <location>
        <position position="80"/>
    </location>
</feature>
<feature type="transmembrane region" description="Helical" evidence="1">
    <location>
        <begin position="15"/>
        <end position="32"/>
    </location>
</feature>
<protein>
    <submittedName>
        <fullName evidence="2">Uncharacterized protein</fullName>
    </submittedName>
</protein>